<evidence type="ECO:0000313" key="3">
    <source>
        <dbReference type="Proteomes" id="UP000187609"/>
    </source>
</evidence>
<comment type="caution">
    <text evidence="2">The sequence shown here is derived from an EMBL/GenBank/DDBJ whole genome shotgun (WGS) entry which is preliminary data.</text>
</comment>
<proteinExistence type="predicted"/>
<dbReference type="STRING" id="49451.A0A1J6K1T8"/>
<feature type="region of interest" description="Disordered" evidence="1">
    <location>
        <begin position="94"/>
        <end position="126"/>
    </location>
</feature>
<dbReference type="InterPro" id="IPR046345">
    <property type="entry name" value="TraB_PrgY-like"/>
</dbReference>
<dbReference type="GO" id="GO:0005741">
    <property type="term" value="C:mitochondrial outer membrane"/>
    <property type="evidence" value="ECO:0007669"/>
    <property type="project" value="TreeGrafter"/>
</dbReference>
<accession>A0A1J6K1T8</accession>
<protein>
    <recommendedName>
        <fullName evidence="4">TraB domain-containing protein</fullName>
    </recommendedName>
</protein>
<gene>
    <name evidence="2" type="ORF">A4A49_42473</name>
</gene>
<name>A0A1J6K1T8_NICAT</name>
<dbReference type="EMBL" id="MJEQ01010724">
    <property type="protein sequence ID" value="OIT19088.1"/>
    <property type="molecule type" value="Genomic_DNA"/>
</dbReference>
<dbReference type="AlphaFoldDB" id="A0A1J6K1T8"/>
<organism evidence="2 3">
    <name type="scientific">Nicotiana attenuata</name>
    <name type="common">Coyote tobacco</name>
    <dbReference type="NCBI Taxonomy" id="49451"/>
    <lineage>
        <taxon>Eukaryota</taxon>
        <taxon>Viridiplantae</taxon>
        <taxon>Streptophyta</taxon>
        <taxon>Embryophyta</taxon>
        <taxon>Tracheophyta</taxon>
        <taxon>Spermatophyta</taxon>
        <taxon>Magnoliopsida</taxon>
        <taxon>eudicotyledons</taxon>
        <taxon>Gunneridae</taxon>
        <taxon>Pentapetalae</taxon>
        <taxon>asterids</taxon>
        <taxon>lamiids</taxon>
        <taxon>Solanales</taxon>
        <taxon>Solanaceae</taxon>
        <taxon>Nicotianoideae</taxon>
        <taxon>Nicotianeae</taxon>
        <taxon>Nicotiana</taxon>
    </lineage>
</organism>
<sequence>MHRLTRNTLSYLSSAESQRFYSFIGDSRLRFLTVKSLAPPFSVTNLGHKSFSIASNSKTFSAVPSRFTPAGMDSDRLAASGFEDFVRVDGEIVNSTNSEGSDESVVEERGVDEVSSVNEEGEGQSQPYERKVLPEELSRNVMTLTCESSADGGICDVYVVGTAHVSAESCQEVEAVINFLKPQVVFLELCSGRVAVLTPHNLKVGLSSLTYIFIPLQIRKEFILGRAKHEVSIS</sequence>
<evidence type="ECO:0000313" key="2">
    <source>
        <dbReference type="EMBL" id="OIT19088.1"/>
    </source>
</evidence>
<dbReference type="PANTHER" id="PTHR21530:SF17">
    <property type="entry name" value="TRAB DOMAIN-CONTAINING PROTEIN-LIKE"/>
    <property type="match status" value="1"/>
</dbReference>
<dbReference type="OMA" id="NLGHKSF"/>
<keyword evidence="3" id="KW-1185">Reference proteome</keyword>
<reference evidence="2" key="1">
    <citation type="submission" date="2016-11" db="EMBL/GenBank/DDBJ databases">
        <title>The genome of Nicotiana attenuata.</title>
        <authorList>
            <person name="Xu S."/>
            <person name="Brockmoeller T."/>
            <person name="Gaquerel E."/>
            <person name="Navarro A."/>
            <person name="Kuhl H."/>
            <person name="Gase K."/>
            <person name="Ling Z."/>
            <person name="Zhou W."/>
            <person name="Kreitzer C."/>
            <person name="Stanke M."/>
            <person name="Tang H."/>
            <person name="Lyons E."/>
            <person name="Pandey P."/>
            <person name="Pandey S.P."/>
            <person name="Timmermann B."/>
            <person name="Baldwin I.T."/>
        </authorList>
    </citation>
    <scope>NUCLEOTIDE SEQUENCE [LARGE SCALE GENOMIC DNA]</scope>
    <source>
        <strain evidence="2">UT</strain>
    </source>
</reference>
<evidence type="ECO:0008006" key="4">
    <source>
        <dbReference type="Google" id="ProtNLM"/>
    </source>
</evidence>
<evidence type="ECO:0000256" key="1">
    <source>
        <dbReference type="SAM" id="MobiDB-lite"/>
    </source>
</evidence>
<feature type="compositionally biased region" description="Polar residues" evidence="1">
    <location>
        <begin position="115"/>
        <end position="126"/>
    </location>
</feature>
<dbReference type="PANTHER" id="PTHR21530">
    <property type="entry name" value="PHEROMONE SHUTDOWN PROTEIN"/>
    <property type="match status" value="1"/>
</dbReference>
<dbReference type="Proteomes" id="UP000187609">
    <property type="component" value="Unassembled WGS sequence"/>
</dbReference>
<dbReference type="Gramene" id="OIT19088">
    <property type="protein sequence ID" value="OIT19088"/>
    <property type="gene ID" value="A4A49_42473"/>
</dbReference>